<sequence length="521" mass="55662">MPPEAVEDQAVPGPPRRSWRPVTRGAIGLAHFGAWLTLTLFVAALLFVQSSRTTTLASHDAVIRPDLSGRVVLHTGPVLPDFRVESGTWIGADIRLGKTDVASTEALVERYAYIASQPDGQIQKVRDALVSMAVDALVRGAILALVPVLVWALVGATRRRQLLRNARSRQGVLAFLIVLLMVIGLWEPWAPEEERVEDATDWMALAEFLGPQVALPEALERVEVRGDATTVETRRIIESAVGSYAKSEEFYAEAATAAAELGLREPEGGETVVVLVSDRHDNIGMDAVARAIADRGGATEVFDAGDDTSSGKTWEAFSLDSLTAAFDDFDGRWVATGNHDHGDFVGSYLDERGWTVLDGEIVDGPDGSRLLGARDPRTSGLGAWRDEVGLSFEEVRQRLADEACAADADGERVATVLVHDADLGTEALRRGCVDLVLGGHLHLQEGPTPVTGVNGETGYVFTTGTTGGAAYAIAIGSKVRRPAQVTLVTYADGRPVGVQGVVLLSNGTFEVADFLTLDYGS</sequence>
<dbReference type="STRING" id="1005944.SAMN05192576_2969"/>
<dbReference type="InterPro" id="IPR029052">
    <property type="entry name" value="Metallo-depent_PP-like"/>
</dbReference>
<gene>
    <name evidence="2" type="ORF">SAMN05192576_2969</name>
</gene>
<evidence type="ECO:0000313" key="2">
    <source>
        <dbReference type="EMBL" id="SDN91290.1"/>
    </source>
</evidence>
<reference evidence="2 3" key="1">
    <citation type="submission" date="2016-10" db="EMBL/GenBank/DDBJ databases">
        <authorList>
            <person name="de Groot N.N."/>
        </authorList>
    </citation>
    <scope>NUCLEOTIDE SEQUENCE [LARGE SCALE GENOMIC DNA]</scope>
    <source>
        <strain evidence="2 3">CGMCC 1.11147</strain>
    </source>
</reference>
<dbReference type="SUPFAM" id="SSF56300">
    <property type="entry name" value="Metallo-dependent phosphatases"/>
    <property type="match status" value="1"/>
</dbReference>
<dbReference type="RefSeq" id="WP_245715294.1">
    <property type="nucleotide sequence ID" value="NZ_BKAE01000025.1"/>
</dbReference>
<accession>A0A1H0F9M0</accession>
<keyword evidence="1" id="KW-0812">Transmembrane</keyword>
<protein>
    <recommendedName>
        <fullName evidence="4">Calcineurin-like phosphoesterase</fullName>
    </recommendedName>
</protein>
<organism evidence="2 3">
    <name type="scientific">Nocardioides szechwanensis</name>
    <dbReference type="NCBI Taxonomy" id="1005944"/>
    <lineage>
        <taxon>Bacteria</taxon>
        <taxon>Bacillati</taxon>
        <taxon>Actinomycetota</taxon>
        <taxon>Actinomycetes</taxon>
        <taxon>Propionibacteriales</taxon>
        <taxon>Nocardioidaceae</taxon>
        <taxon>Nocardioides</taxon>
    </lineage>
</organism>
<feature type="transmembrane region" description="Helical" evidence="1">
    <location>
        <begin position="136"/>
        <end position="156"/>
    </location>
</feature>
<evidence type="ECO:0000256" key="1">
    <source>
        <dbReference type="SAM" id="Phobius"/>
    </source>
</evidence>
<feature type="transmembrane region" description="Helical" evidence="1">
    <location>
        <begin position="168"/>
        <end position="186"/>
    </location>
</feature>
<feature type="transmembrane region" description="Helical" evidence="1">
    <location>
        <begin position="26"/>
        <end position="48"/>
    </location>
</feature>
<keyword evidence="1" id="KW-1133">Transmembrane helix</keyword>
<dbReference type="Proteomes" id="UP000199004">
    <property type="component" value="Unassembled WGS sequence"/>
</dbReference>
<dbReference type="AlphaFoldDB" id="A0A1H0F9M0"/>
<evidence type="ECO:0008006" key="4">
    <source>
        <dbReference type="Google" id="ProtNLM"/>
    </source>
</evidence>
<dbReference type="EMBL" id="FNIC01000005">
    <property type="protein sequence ID" value="SDN91290.1"/>
    <property type="molecule type" value="Genomic_DNA"/>
</dbReference>
<name>A0A1H0F9M0_9ACTN</name>
<keyword evidence="3" id="KW-1185">Reference proteome</keyword>
<proteinExistence type="predicted"/>
<keyword evidence="1" id="KW-0472">Membrane</keyword>
<evidence type="ECO:0000313" key="3">
    <source>
        <dbReference type="Proteomes" id="UP000199004"/>
    </source>
</evidence>